<reference evidence="1 2" key="1">
    <citation type="submission" date="2021-06" db="EMBL/GenBank/DDBJ databases">
        <title>Caerostris extrusa draft genome.</title>
        <authorList>
            <person name="Kono N."/>
            <person name="Arakawa K."/>
        </authorList>
    </citation>
    <scope>NUCLEOTIDE SEQUENCE [LARGE SCALE GENOMIC DNA]</scope>
</reference>
<evidence type="ECO:0000313" key="2">
    <source>
        <dbReference type="Proteomes" id="UP001054945"/>
    </source>
</evidence>
<accession>A0AAV4RZZ5</accession>
<gene>
    <name evidence="1" type="ORF">CEXT_484221</name>
</gene>
<name>A0AAV4RZZ5_CAEEX</name>
<sequence>MNDDRRQHKAHIAEDPFSVASDSVHGMGSRFSPDAPGRCVTYLNLPFCEALAKLTEVFEKQYVPSLY</sequence>
<comment type="caution">
    <text evidence="1">The sequence shown here is derived from an EMBL/GenBank/DDBJ whole genome shotgun (WGS) entry which is preliminary data.</text>
</comment>
<keyword evidence="2" id="KW-1185">Reference proteome</keyword>
<organism evidence="1 2">
    <name type="scientific">Caerostris extrusa</name>
    <name type="common">Bark spider</name>
    <name type="synonym">Caerostris bankana</name>
    <dbReference type="NCBI Taxonomy" id="172846"/>
    <lineage>
        <taxon>Eukaryota</taxon>
        <taxon>Metazoa</taxon>
        <taxon>Ecdysozoa</taxon>
        <taxon>Arthropoda</taxon>
        <taxon>Chelicerata</taxon>
        <taxon>Arachnida</taxon>
        <taxon>Araneae</taxon>
        <taxon>Araneomorphae</taxon>
        <taxon>Entelegynae</taxon>
        <taxon>Araneoidea</taxon>
        <taxon>Araneidae</taxon>
        <taxon>Caerostris</taxon>
    </lineage>
</organism>
<proteinExistence type="predicted"/>
<dbReference type="EMBL" id="BPLR01008688">
    <property type="protein sequence ID" value="GIY26476.1"/>
    <property type="molecule type" value="Genomic_DNA"/>
</dbReference>
<dbReference type="Proteomes" id="UP001054945">
    <property type="component" value="Unassembled WGS sequence"/>
</dbReference>
<dbReference type="AlphaFoldDB" id="A0AAV4RZZ5"/>
<protein>
    <submittedName>
        <fullName evidence="1">Uncharacterized protein</fullName>
    </submittedName>
</protein>
<evidence type="ECO:0000313" key="1">
    <source>
        <dbReference type="EMBL" id="GIY26476.1"/>
    </source>
</evidence>